<comment type="caution">
    <text evidence="1">The sequence shown here is derived from an EMBL/GenBank/DDBJ whole genome shotgun (WGS) entry which is preliminary data.</text>
</comment>
<sequence length="104" mass="11729">MRSPPSLLSLTIDKAVLHLSHISDLSHLPDHILLDLFLRTLKAGKLNEKVLKLFVATGKDEVLLLIRALNIKHILTPVLPTSKFCRNFHHPAFPISFNFGNVIF</sequence>
<organism evidence="1 2">
    <name type="scientific">Dipteronia dyeriana</name>
    <dbReference type="NCBI Taxonomy" id="168575"/>
    <lineage>
        <taxon>Eukaryota</taxon>
        <taxon>Viridiplantae</taxon>
        <taxon>Streptophyta</taxon>
        <taxon>Embryophyta</taxon>
        <taxon>Tracheophyta</taxon>
        <taxon>Spermatophyta</taxon>
        <taxon>Magnoliopsida</taxon>
        <taxon>eudicotyledons</taxon>
        <taxon>Gunneridae</taxon>
        <taxon>Pentapetalae</taxon>
        <taxon>rosids</taxon>
        <taxon>malvids</taxon>
        <taxon>Sapindales</taxon>
        <taxon>Sapindaceae</taxon>
        <taxon>Hippocastanoideae</taxon>
        <taxon>Acereae</taxon>
        <taxon>Dipteronia</taxon>
    </lineage>
</organism>
<keyword evidence="2" id="KW-1185">Reference proteome</keyword>
<protein>
    <submittedName>
        <fullName evidence="1">Uncharacterized protein</fullName>
    </submittedName>
</protein>
<proteinExistence type="predicted"/>
<dbReference type="AlphaFoldDB" id="A0AAD9XGD5"/>
<evidence type="ECO:0000313" key="1">
    <source>
        <dbReference type="EMBL" id="KAK2658772.1"/>
    </source>
</evidence>
<reference evidence="1" key="1">
    <citation type="journal article" date="2023" name="Plant J.">
        <title>Genome sequences and population genomics provide insights into the demographic history, inbreeding, and mutation load of two 'living fossil' tree species of Dipteronia.</title>
        <authorList>
            <person name="Feng Y."/>
            <person name="Comes H.P."/>
            <person name="Chen J."/>
            <person name="Zhu S."/>
            <person name="Lu R."/>
            <person name="Zhang X."/>
            <person name="Li P."/>
            <person name="Qiu J."/>
            <person name="Olsen K.M."/>
            <person name="Qiu Y."/>
        </authorList>
    </citation>
    <scope>NUCLEOTIDE SEQUENCE</scope>
    <source>
        <strain evidence="1">KIB01</strain>
    </source>
</reference>
<dbReference type="Proteomes" id="UP001280121">
    <property type="component" value="Unassembled WGS sequence"/>
</dbReference>
<dbReference type="EMBL" id="JANJYI010000002">
    <property type="protein sequence ID" value="KAK2658772.1"/>
    <property type="molecule type" value="Genomic_DNA"/>
</dbReference>
<gene>
    <name evidence="1" type="ORF">Ddye_005305</name>
</gene>
<evidence type="ECO:0000313" key="2">
    <source>
        <dbReference type="Proteomes" id="UP001280121"/>
    </source>
</evidence>
<accession>A0AAD9XGD5</accession>
<name>A0AAD9XGD5_9ROSI</name>